<feature type="non-terminal residue" evidence="1">
    <location>
        <position position="1"/>
    </location>
</feature>
<evidence type="ECO:0000313" key="2">
    <source>
        <dbReference type="Proteomes" id="UP000789920"/>
    </source>
</evidence>
<gene>
    <name evidence="1" type="ORF">RPERSI_LOCUS24907</name>
</gene>
<comment type="caution">
    <text evidence="1">The sequence shown here is derived from an EMBL/GenBank/DDBJ whole genome shotgun (WGS) entry which is preliminary data.</text>
</comment>
<dbReference type="Proteomes" id="UP000789920">
    <property type="component" value="Unassembled WGS sequence"/>
</dbReference>
<reference evidence="1" key="1">
    <citation type="submission" date="2021-06" db="EMBL/GenBank/DDBJ databases">
        <authorList>
            <person name="Kallberg Y."/>
            <person name="Tangrot J."/>
            <person name="Rosling A."/>
        </authorList>
    </citation>
    <scope>NUCLEOTIDE SEQUENCE</scope>
    <source>
        <strain evidence="1">MA461A</strain>
    </source>
</reference>
<organism evidence="1 2">
    <name type="scientific">Racocetra persica</name>
    <dbReference type="NCBI Taxonomy" id="160502"/>
    <lineage>
        <taxon>Eukaryota</taxon>
        <taxon>Fungi</taxon>
        <taxon>Fungi incertae sedis</taxon>
        <taxon>Mucoromycota</taxon>
        <taxon>Glomeromycotina</taxon>
        <taxon>Glomeromycetes</taxon>
        <taxon>Diversisporales</taxon>
        <taxon>Gigasporaceae</taxon>
        <taxon>Racocetra</taxon>
    </lineage>
</organism>
<proteinExistence type="predicted"/>
<dbReference type="EMBL" id="CAJVQC010081000">
    <property type="protein sequence ID" value="CAG8818427.1"/>
    <property type="molecule type" value="Genomic_DNA"/>
</dbReference>
<protein>
    <submittedName>
        <fullName evidence="1">9131_t:CDS:1</fullName>
    </submittedName>
</protein>
<accession>A0ACA9S074</accession>
<evidence type="ECO:0000313" key="1">
    <source>
        <dbReference type="EMBL" id="CAG8818427.1"/>
    </source>
</evidence>
<feature type="non-terminal residue" evidence="1">
    <location>
        <position position="138"/>
    </location>
</feature>
<keyword evidence="2" id="KW-1185">Reference proteome</keyword>
<name>A0ACA9S074_9GLOM</name>
<sequence>VDVRSSRSGYFYLGFENEYSSSYSIYNKGILLDTIDPKVHELSDEVRRTNDSSLDELVNVLNNTHHLPNSMKVDEFLTMSEKNLVYEIPLDDQIIKEFAYTFRRDKGAKNIDDEGIEIMDDERDDSIEIAIVSSSSAL</sequence>